<gene>
    <name evidence="7" type="ORF">BPAG_LOCUS11664</name>
</gene>
<dbReference type="EMBL" id="UZAD01013242">
    <property type="protein sequence ID" value="VDN92850.1"/>
    <property type="molecule type" value="Genomic_DNA"/>
</dbReference>
<evidence type="ECO:0000313" key="8">
    <source>
        <dbReference type="Proteomes" id="UP000278627"/>
    </source>
</evidence>
<feature type="transmembrane region" description="Helical" evidence="5">
    <location>
        <begin position="240"/>
        <end position="261"/>
    </location>
</feature>
<dbReference type="SUPFAM" id="SSF81321">
    <property type="entry name" value="Family A G protein-coupled receptor-like"/>
    <property type="match status" value="1"/>
</dbReference>
<dbReference type="GO" id="GO:0016020">
    <property type="term" value="C:membrane"/>
    <property type="evidence" value="ECO:0007669"/>
    <property type="project" value="UniProtKB-SubCell"/>
</dbReference>
<evidence type="ECO:0000313" key="7">
    <source>
        <dbReference type="EMBL" id="VDN92850.1"/>
    </source>
</evidence>
<accession>A0A0N4TSM1</accession>
<sequence length="349" mass="41144">MSDSIDITDGNHRTAKFVALLFFIIFIFYGIISNTLMAAVLFCKEQSKHYSREFILITSQLIISDLTTFIPQIVVVLPEILTARNNSYVNETTWINHSFSTFNTFSLFSVLHFSFLLTLNRFVALILPKYYSLFESIRLYYVFAFVWLSALAITSADFYYCTRRFLTWNLSWEGNCGKSGEIGDIWWRIRYVWALCIPNIMFIMYIAIFCNIRHKRHITINSNKSARRERNAVKIRHYEWSMLVQAAWHCGTLEIGIILFNFLPPILTKFFSQEVCLAARIFLNCFVLFSCALLPTVYFSYNKESRNIIKYHLYNWLQFRIGRLRNIVSIYSTRTQTITLKKQSLLKIQ</sequence>
<name>A0A0N4TSM1_BRUPA</name>
<evidence type="ECO:0000256" key="3">
    <source>
        <dbReference type="ARBA" id="ARBA00022989"/>
    </source>
</evidence>
<feature type="transmembrane region" description="Helical" evidence="5">
    <location>
        <begin position="105"/>
        <end position="127"/>
    </location>
</feature>
<dbReference type="InterPro" id="IPR017452">
    <property type="entry name" value="GPCR_Rhodpsn_7TM"/>
</dbReference>
<dbReference type="PROSITE" id="PS50262">
    <property type="entry name" value="G_PROTEIN_RECEP_F1_2"/>
    <property type="match status" value="1"/>
</dbReference>
<dbReference type="WBParaSite" id="BPAG_0001170201-mRNA-1">
    <property type="protein sequence ID" value="BPAG_0001170201-mRNA-1"/>
    <property type="gene ID" value="BPAG_0001170201"/>
</dbReference>
<evidence type="ECO:0000259" key="6">
    <source>
        <dbReference type="PROSITE" id="PS50262"/>
    </source>
</evidence>
<dbReference type="PANTHER" id="PTHR22718">
    <property type="entry name" value="SERPENTINE RECEPTOR, CLASS X"/>
    <property type="match status" value="1"/>
</dbReference>
<feature type="transmembrane region" description="Helical" evidence="5">
    <location>
        <begin position="281"/>
        <end position="301"/>
    </location>
</feature>
<dbReference type="AlphaFoldDB" id="A0A0N4TSM1"/>
<protein>
    <submittedName>
        <fullName evidence="9">G_PROTEIN_RECEP_F1_2 domain-containing protein</fullName>
    </submittedName>
</protein>
<reference evidence="7 8" key="2">
    <citation type="submission" date="2018-11" db="EMBL/GenBank/DDBJ databases">
        <authorList>
            <consortium name="Pathogen Informatics"/>
        </authorList>
    </citation>
    <scope>NUCLEOTIDE SEQUENCE [LARGE SCALE GENOMIC DNA]</scope>
</reference>
<feature type="transmembrane region" description="Helical" evidence="5">
    <location>
        <begin position="20"/>
        <end position="42"/>
    </location>
</feature>
<evidence type="ECO:0000313" key="9">
    <source>
        <dbReference type="WBParaSite" id="BPAG_0001170201-mRNA-1"/>
    </source>
</evidence>
<reference evidence="9" key="1">
    <citation type="submission" date="2017-02" db="UniProtKB">
        <authorList>
            <consortium name="WormBaseParasite"/>
        </authorList>
    </citation>
    <scope>IDENTIFICATION</scope>
</reference>
<evidence type="ECO:0000256" key="1">
    <source>
        <dbReference type="ARBA" id="ARBA00004370"/>
    </source>
</evidence>
<keyword evidence="3 5" id="KW-1133">Transmembrane helix</keyword>
<keyword evidence="4 5" id="KW-0472">Membrane</keyword>
<dbReference type="Gene3D" id="1.20.1070.10">
    <property type="entry name" value="Rhodopsin 7-helix transmembrane proteins"/>
    <property type="match status" value="1"/>
</dbReference>
<evidence type="ECO:0000256" key="2">
    <source>
        <dbReference type="ARBA" id="ARBA00022692"/>
    </source>
</evidence>
<organism evidence="9">
    <name type="scientific">Brugia pahangi</name>
    <name type="common">Filarial nematode worm</name>
    <dbReference type="NCBI Taxonomy" id="6280"/>
    <lineage>
        <taxon>Eukaryota</taxon>
        <taxon>Metazoa</taxon>
        <taxon>Ecdysozoa</taxon>
        <taxon>Nematoda</taxon>
        <taxon>Chromadorea</taxon>
        <taxon>Rhabditida</taxon>
        <taxon>Spirurina</taxon>
        <taxon>Spiruromorpha</taxon>
        <taxon>Filarioidea</taxon>
        <taxon>Onchocercidae</taxon>
        <taxon>Brugia</taxon>
    </lineage>
</organism>
<keyword evidence="8" id="KW-1185">Reference proteome</keyword>
<feature type="transmembrane region" description="Helical" evidence="5">
    <location>
        <begin position="139"/>
        <end position="160"/>
    </location>
</feature>
<proteinExistence type="predicted"/>
<dbReference type="Proteomes" id="UP000278627">
    <property type="component" value="Unassembled WGS sequence"/>
</dbReference>
<feature type="transmembrane region" description="Helical" evidence="5">
    <location>
        <begin position="54"/>
        <end position="77"/>
    </location>
</feature>
<dbReference type="PANTHER" id="PTHR22718:SF25">
    <property type="entry name" value="G-PROTEIN COUPLED RECEPTORS FAMILY 1 PROFILE DOMAIN-CONTAINING PROTEIN"/>
    <property type="match status" value="1"/>
</dbReference>
<evidence type="ECO:0000256" key="4">
    <source>
        <dbReference type="ARBA" id="ARBA00023136"/>
    </source>
</evidence>
<dbReference type="CDD" id="cd00637">
    <property type="entry name" value="7tm_classA_rhodopsin-like"/>
    <property type="match status" value="1"/>
</dbReference>
<feature type="domain" description="G-protein coupled receptors family 1 profile" evidence="6">
    <location>
        <begin position="33"/>
        <end position="235"/>
    </location>
</feature>
<feature type="transmembrane region" description="Helical" evidence="5">
    <location>
        <begin position="191"/>
        <end position="212"/>
    </location>
</feature>
<comment type="subcellular location">
    <subcellularLocation>
        <location evidence="1">Membrane</location>
    </subcellularLocation>
</comment>
<keyword evidence="2 5" id="KW-0812">Transmembrane</keyword>
<evidence type="ECO:0000256" key="5">
    <source>
        <dbReference type="SAM" id="Phobius"/>
    </source>
</evidence>